<protein>
    <submittedName>
        <fullName evidence="1">Uncharacterized protein</fullName>
    </submittedName>
</protein>
<accession>A0A6A5WHV9</accession>
<gene>
    <name evidence="1" type="ORF">P154DRAFT_536074</name>
</gene>
<dbReference type="OrthoDB" id="3800962at2759"/>
<dbReference type="EMBL" id="ML977601">
    <property type="protein sequence ID" value="KAF1998755.1"/>
    <property type="molecule type" value="Genomic_DNA"/>
</dbReference>
<evidence type="ECO:0000313" key="2">
    <source>
        <dbReference type="Proteomes" id="UP000799779"/>
    </source>
</evidence>
<dbReference type="Proteomes" id="UP000799779">
    <property type="component" value="Unassembled WGS sequence"/>
</dbReference>
<organism evidence="1 2">
    <name type="scientific">Amniculicola lignicola CBS 123094</name>
    <dbReference type="NCBI Taxonomy" id="1392246"/>
    <lineage>
        <taxon>Eukaryota</taxon>
        <taxon>Fungi</taxon>
        <taxon>Dikarya</taxon>
        <taxon>Ascomycota</taxon>
        <taxon>Pezizomycotina</taxon>
        <taxon>Dothideomycetes</taxon>
        <taxon>Pleosporomycetidae</taxon>
        <taxon>Pleosporales</taxon>
        <taxon>Amniculicolaceae</taxon>
        <taxon>Amniculicola</taxon>
    </lineage>
</organism>
<reference evidence="1" key="1">
    <citation type="journal article" date="2020" name="Stud. Mycol.">
        <title>101 Dothideomycetes genomes: a test case for predicting lifestyles and emergence of pathogens.</title>
        <authorList>
            <person name="Haridas S."/>
            <person name="Albert R."/>
            <person name="Binder M."/>
            <person name="Bloem J."/>
            <person name="Labutti K."/>
            <person name="Salamov A."/>
            <person name="Andreopoulos B."/>
            <person name="Baker S."/>
            <person name="Barry K."/>
            <person name="Bills G."/>
            <person name="Bluhm B."/>
            <person name="Cannon C."/>
            <person name="Castanera R."/>
            <person name="Culley D."/>
            <person name="Daum C."/>
            <person name="Ezra D."/>
            <person name="Gonzalez J."/>
            <person name="Henrissat B."/>
            <person name="Kuo A."/>
            <person name="Liang C."/>
            <person name="Lipzen A."/>
            <person name="Lutzoni F."/>
            <person name="Magnuson J."/>
            <person name="Mondo S."/>
            <person name="Nolan M."/>
            <person name="Ohm R."/>
            <person name="Pangilinan J."/>
            <person name="Park H.-J."/>
            <person name="Ramirez L."/>
            <person name="Alfaro M."/>
            <person name="Sun H."/>
            <person name="Tritt A."/>
            <person name="Yoshinaga Y."/>
            <person name="Zwiers L.-H."/>
            <person name="Turgeon B."/>
            <person name="Goodwin S."/>
            <person name="Spatafora J."/>
            <person name="Crous P."/>
            <person name="Grigoriev I."/>
        </authorList>
    </citation>
    <scope>NUCLEOTIDE SEQUENCE</scope>
    <source>
        <strain evidence="1">CBS 123094</strain>
    </source>
</reference>
<sequence>MVSAQDIECMIRWATDFWTDYCNRTIPPPYAITEAQDLVHKYPTDIKYHEKNSTKFYQIHKHASTVGNKTPVADAALLQASRFYNTCCLSVVMLWEALSLAFEDQPWFLALSWRRAKVHPPAHVFFKREYLGSNPVHDFLVLDTTDQLTYVLDFTGAQFGFKKMVYTLEEYGVWLPDGVGREVVSGEMIAFYMDRLPAEEVEEMEREREALRGGVGSVGYEGGGANEFIRRGA</sequence>
<dbReference type="AlphaFoldDB" id="A0A6A5WHV9"/>
<evidence type="ECO:0000313" key="1">
    <source>
        <dbReference type="EMBL" id="KAF1998755.1"/>
    </source>
</evidence>
<proteinExistence type="predicted"/>
<keyword evidence="2" id="KW-1185">Reference proteome</keyword>
<name>A0A6A5WHV9_9PLEO</name>